<sequence>MARCFRYIVLVLVLTPCLLLAQPGRAHATGVFTIPPALNGGAADHALVADTIKTLKSTAKTDGKVKEVNKAKKQPKPEKVDDNTPPKPDAKPKRERRPDGMERPPEIPRRNDN</sequence>
<evidence type="ECO:0000313" key="3">
    <source>
        <dbReference type="EMBL" id="PTQ99652.1"/>
    </source>
</evidence>
<accession>A0A2T5JD10</accession>
<dbReference type="EMBL" id="QAOQ01000002">
    <property type="protein sequence ID" value="PTQ99652.1"/>
    <property type="molecule type" value="Genomic_DNA"/>
</dbReference>
<proteinExistence type="predicted"/>
<dbReference type="OrthoDB" id="800108at2"/>
<reference evidence="3 4" key="1">
    <citation type="submission" date="2018-04" db="EMBL/GenBank/DDBJ databases">
        <title>Genomic Encyclopedia of Archaeal and Bacterial Type Strains, Phase II (KMG-II): from individual species to whole genera.</title>
        <authorList>
            <person name="Goeker M."/>
        </authorList>
    </citation>
    <scope>NUCLEOTIDE SEQUENCE [LARGE SCALE GENOMIC DNA]</scope>
    <source>
        <strain evidence="3 4">DSM 26809</strain>
    </source>
</reference>
<evidence type="ECO:0000313" key="4">
    <source>
        <dbReference type="Proteomes" id="UP000244168"/>
    </source>
</evidence>
<evidence type="ECO:0000256" key="2">
    <source>
        <dbReference type="SAM" id="SignalP"/>
    </source>
</evidence>
<comment type="caution">
    <text evidence="3">The sequence shown here is derived from an EMBL/GenBank/DDBJ whole genome shotgun (WGS) entry which is preliminary data.</text>
</comment>
<dbReference type="Proteomes" id="UP000244168">
    <property type="component" value="Unassembled WGS sequence"/>
</dbReference>
<keyword evidence="2" id="KW-0732">Signal</keyword>
<dbReference type="AlphaFoldDB" id="A0A2T5JD10"/>
<keyword evidence="4" id="KW-1185">Reference proteome</keyword>
<name>A0A2T5JD10_9SPHI</name>
<feature type="chain" id="PRO_5015492815" evidence="2">
    <location>
        <begin position="29"/>
        <end position="113"/>
    </location>
</feature>
<feature type="region of interest" description="Disordered" evidence="1">
    <location>
        <begin position="63"/>
        <end position="113"/>
    </location>
</feature>
<protein>
    <submittedName>
        <fullName evidence="3">Uncharacterized protein</fullName>
    </submittedName>
</protein>
<feature type="signal peptide" evidence="2">
    <location>
        <begin position="1"/>
        <end position="28"/>
    </location>
</feature>
<dbReference type="RefSeq" id="WP_146166489.1">
    <property type="nucleotide sequence ID" value="NZ_QAOQ01000002.1"/>
</dbReference>
<evidence type="ECO:0000256" key="1">
    <source>
        <dbReference type="SAM" id="MobiDB-lite"/>
    </source>
</evidence>
<organism evidence="3 4">
    <name type="scientific">Mucilaginibacter yixingensis</name>
    <dbReference type="NCBI Taxonomy" id="1295612"/>
    <lineage>
        <taxon>Bacteria</taxon>
        <taxon>Pseudomonadati</taxon>
        <taxon>Bacteroidota</taxon>
        <taxon>Sphingobacteriia</taxon>
        <taxon>Sphingobacteriales</taxon>
        <taxon>Sphingobacteriaceae</taxon>
        <taxon>Mucilaginibacter</taxon>
    </lineage>
</organism>
<gene>
    <name evidence="3" type="ORF">C8P68_102480</name>
</gene>